<accession>A0A3R9DR88</accession>
<keyword evidence="3 6" id="KW-0812">Transmembrane</keyword>
<sequence>MSMNSPAGFWVRLGASILDGLIIGVPLLIISYLATGSWDENLFTQSLNFLYTLLVPILWYGYTIGKRIVGVRIAKVNGKKLGFGAMIMRTIVAGIVYTLTLGIGVIVSAFMVGLRQDKRSLHDFIAGTYVTYEKPEELSREKNTF</sequence>
<evidence type="ECO:0000256" key="3">
    <source>
        <dbReference type="ARBA" id="ARBA00022692"/>
    </source>
</evidence>
<dbReference type="PANTHER" id="PTHR36115">
    <property type="entry name" value="PROLINE-RICH ANTIGEN HOMOLOG-RELATED"/>
    <property type="match status" value="1"/>
</dbReference>
<dbReference type="Proteomes" id="UP000279911">
    <property type="component" value="Unassembled WGS sequence"/>
</dbReference>
<keyword evidence="5 6" id="KW-0472">Membrane</keyword>
<evidence type="ECO:0000256" key="2">
    <source>
        <dbReference type="ARBA" id="ARBA00022475"/>
    </source>
</evidence>
<protein>
    <submittedName>
        <fullName evidence="8">RDD family protein</fullName>
    </submittedName>
</protein>
<comment type="caution">
    <text evidence="8">The sequence shown here is derived from an EMBL/GenBank/DDBJ whole genome shotgun (WGS) entry which is preliminary data.</text>
</comment>
<dbReference type="Pfam" id="PF06271">
    <property type="entry name" value="RDD"/>
    <property type="match status" value="1"/>
</dbReference>
<reference evidence="9" key="1">
    <citation type="submission" date="2018-12" db="EMBL/GenBank/DDBJ databases">
        <title>Bacillus chawlae sp. nov., Bacillus glennii sp. nov., and Bacillus saganii sp. nov. Isolated from the Vehicle Assembly Building at Kennedy Space Center where the Viking Spacecraft were Assembled.</title>
        <authorList>
            <person name="Seuylemezian A."/>
            <person name="Vaishampayan P."/>
        </authorList>
    </citation>
    <scope>NUCLEOTIDE SEQUENCE [LARGE SCALE GENOMIC DNA]</scope>
    <source>
        <strain evidence="9">DSM 13966</strain>
    </source>
</reference>
<keyword evidence="4 6" id="KW-1133">Transmembrane helix</keyword>
<name>A0A3R9DR88_9BACI</name>
<dbReference type="PANTHER" id="PTHR36115:SF9">
    <property type="entry name" value="LMO1584 PROTEIN"/>
    <property type="match status" value="1"/>
</dbReference>
<organism evidence="8 9">
    <name type="scientific">Mesobacillus subterraneus</name>
    <dbReference type="NCBI Taxonomy" id="285983"/>
    <lineage>
        <taxon>Bacteria</taxon>
        <taxon>Bacillati</taxon>
        <taxon>Bacillota</taxon>
        <taxon>Bacilli</taxon>
        <taxon>Bacillales</taxon>
        <taxon>Bacillaceae</taxon>
        <taxon>Mesobacillus</taxon>
    </lineage>
</organism>
<evidence type="ECO:0000256" key="5">
    <source>
        <dbReference type="ARBA" id="ARBA00023136"/>
    </source>
</evidence>
<feature type="transmembrane region" description="Helical" evidence="6">
    <location>
        <begin position="86"/>
        <end position="112"/>
    </location>
</feature>
<dbReference type="InterPro" id="IPR010432">
    <property type="entry name" value="RDD"/>
</dbReference>
<keyword evidence="2" id="KW-1003">Cell membrane</keyword>
<feature type="domain" description="RDD" evidence="7">
    <location>
        <begin position="6"/>
        <end position="127"/>
    </location>
</feature>
<proteinExistence type="predicted"/>
<dbReference type="OrthoDB" id="1787043at2"/>
<feature type="transmembrane region" description="Helical" evidence="6">
    <location>
        <begin position="9"/>
        <end position="34"/>
    </location>
</feature>
<dbReference type="GO" id="GO:0005886">
    <property type="term" value="C:plasma membrane"/>
    <property type="evidence" value="ECO:0007669"/>
    <property type="project" value="UniProtKB-SubCell"/>
</dbReference>
<evidence type="ECO:0000259" key="7">
    <source>
        <dbReference type="Pfam" id="PF06271"/>
    </source>
</evidence>
<evidence type="ECO:0000313" key="9">
    <source>
        <dbReference type="Proteomes" id="UP000279911"/>
    </source>
</evidence>
<feature type="transmembrane region" description="Helical" evidence="6">
    <location>
        <begin position="46"/>
        <end position="65"/>
    </location>
</feature>
<dbReference type="InterPro" id="IPR051791">
    <property type="entry name" value="Pra-immunoreactive"/>
</dbReference>
<evidence type="ECO:0000256" key="1">
    <source>
        <dbReference type="ARBA" id="ARBA00004651"/>
    </source>
</evidence>
<evidence type="ECO:0000313" key="8">
    <source>
        <dbReference type="EMBL" id="RSD25433.1"/>
    </source>
</evidence>
<evidence type="ECO:0000256" key="4">
    <source>
        <dbReference type="ARBA" id="ARBA00022989"/>
    </source>
</evidence>
<dbReference type="EMBL" id="RSFW01000019">
    <property type="protein sequence ID" value="RSD25433.1"/>
    <property type="molecule type" value="Genomic_DNA"/>
</dbReference>
<dbReference type="AlphaFoldDB" id="A0A3R9DR88"/>
<gene>
    <name evidence="8" type="ORF">EJA10_16625</name>
</gene>
<comment type="subcellular location">
    <subcellularLocation>
        <location evidence="1">Cell membrane</location>
        <topology evidence="1">Multi-pass membrane protein</topology>
    </subcellularLocation>
</comment>
<evidence type="ECO:0000256" key="6">
    <source>
        <dbReference type="SAM" id="Phobius"/>
    </source>
</evidence>